<organism evidence="1 2">
    <name type="scientific">Lentinula boryana</name>
    <dbReference type="NCBI Taxonomy" id="40481"/>
    <lineage>
        <taxon>Eukaryota</taxon>
        <taxon>Fungi</taxon>
        <taxon>Dikarya</taxon>
        <taxon>Basidiomycota</taxon>
        <taxon>Agaricomycotina</taxon>
        <taxon>Agaricomycetes</taxon>
        <taxon>Agaricomycetidae</taxon>
        <taxon>Agaricales</taxon>
        <taxon>Marasmiineae</taxon>
        <taxon>Omphalotaceae</taxon>
        <taxon>Lentinula</taxon>
    </lineage>
</organism>
<proteinExistence type="predicted"/>
<gene>
    <name evidence="1" type="ORF">F5050DRAFT_1904158</name>
</gene>
<keyword evidence="2" id="KW-1185">Reference proteome</keyword>
<name>A0ABQ8Q7D3_9AGAR</name>
<sequence>MQDPTKGGSTLSSDMTHRYIGHFGSPEPLAAGSKERRYRIQKCVVQITEKRPDGAYFPSDATPAMGFEQWVSMLLTYSSSSSYLSEVKFTGKVKVKCEQGERALKAAAKKRSTIFCSRVARKAGYIAAKTTAGYQNIIYSTFEKASPSTGTYSTHIREKFGLNIFIAGGTTIFRAIPPAMKSHRGRKKFGDGELRAPNLLMVAGVRRQSTDVSVYCKYTSAWPPTFAPSTGKPESLRKECLRSDLMNKSNVKTPSCGMSGGKGASATNSVLHIRGFELARLLDHGTTN</sequence>
<evidence type="ECO:0000313" key="1">
    <source>
        <dbReference type="EMBL" id="KAJ3994374.1"/>
    </source>
</evidence>
<reference evidence="1" key="1">
    <citation type="submission" date="2022-08" db="EMBL/GenBank/DDBJ databases">
        <authorList>
            <consortium name="DOE Joint Genome Institute"/>
            <person name="Min B."/>
            <person name="Riley R."/>
            <person name="Sierra-Patev S."/>
            <person name="Naranjo-Ortiz M."/>
            <person name="Looney B."/>
            <person name="Konkel Z."/>
            <person name="Slot J.C."/>
            <person name="Sakamoto Y."/>
            <person name="Steenwyk J.L."/>
            <person name="Rokas A."/>
            <person name="Carro J."/>
            <person name="Camarero S."/>
            <person name="Ferreira P."/>
            <person name="Molpeceres G."/>
            <person name="Ruiz-Duenas F.J."/>
            <person name="Serrano A."/>
            <person name="Henrissat B."/>
            <person name="Drula E."/>
            <person name="Hughes K.W."/>
            <person name="Mata J.L."/>
            <person name="Ishikawa N.K."/>
            <person name="Vargas-Isla R."/>
            <person name="Ushijima S."/>
            <person name="Smith C.A."/>
            <person name="Ahrendt S."/>
            <person name="Andreopoulos W."/>
            <person name="He G."/>
            <person name="Labutti K."/>
            <person name="Lipzen A."/>
            <person name="Ng V."/>
            <person name="Sandor L."/>
            <person name="Barry K."/>
            <person name="Martinez A.T."/>
            <person name="Xiao Y."/>
            <person name="Gibbons J.G."/>
            <person name="Terashima K."/>
            <person name="Hibbett D.S."/>
            <person name="Grigoriev I.V."/>
        </authorList>
    </citation>
    <scope>NUCLEOTIDE SEQUENCE</scope>
    <source>
        <strain evidence="1">TFB10827</strain>
    </source>
</reference>
<evidence type="ECO:0000313" key="2">
    <source>
        <dbReference type="Proteomes" id="UP001163828"/>
    </source>
</evidence>
<accession>A0ABQ8Q7D3</accession>
<dbReference type="EMBL" id="MU790707">
    <property type="protein sequence ID" value="KAJ3994374.1"/>
    <property type="molecule type" value="Genomic_DNA"/>
</dbReference>
<comment type="caution">
    <text evidence="1">The sequence shown here is derived from an EMBL/GenBank/DDBJ whole genome shotgun (WGS) entry which is preliminary data.</text>
</comment>
<dbReference type="Proteomes" id="UP001163828">
    <property type="component" value="Unassembled WGS sequence"/>
</dbReference>
<protein>
    <submittedName>
        <fullName evidence="1">Uncharacterized protein</fullName>
    </submittedName>
</protein>